<keyword evidence="1" id="KW-1133">Transmembrane helix</keyword>
<dbReference type="InterPro" id="IPR010865">
    <property type="entry name" value="DUF1499"/>
</dbReference>
<organism evidence="2 3">
    <name type="scientific">Hyphococcus lacteus</name>
    <dbReference type="NCBI Taxonomy" id="3143536"/>
    <lineage>
        <taxon>Bacteria</taxon>
        <taxon>Pseudomonadati</taxon>
        <taxon>Pseudomonadota</taxon>
        <taxon>Alphaproteobacteria</taxon>
        <taxon>Parvularculales</taxon>
        <taxon>Parvularculaceae</taxon>
        <taxon>Hyphococcus</taxon>
    </lineage>
</organism>
<feature type="transmembrane region" description="Helical" evidence="1">
    <location>
        <begin position="79"/>
        <end position="99"/>
    </location>
</feature>
<name>A0ABV3Z577_9PROT</name>
<feature type="transmembrane region" description="Helical" evidence="1">
    <location>
        <begin position="46"/>
        <end position="67"/>
    </location>
</feature>
<dbReference type="Pfam" id="PF07386">
    <property type="entry name" value="DUF1499"/>
    <property type="match status" value="1"/>
</dbReference>
<keyword evidence="1" id="KW-0812">Transmembrane</keyword>
<dbReference type="Proteomes" id="UP001560685">
    <property type="component" value="Unassembled WGS sequence"/>
</dbReference>
<comment type="caution">
    <text evidence="2">The sequence shown here is derived from an EMBL/GenBank/DDBJ whole genome shotgun (WGS) entry which is preliminary data.</text>
</comment>
<sequence>MRVFITLISLAALGCALTIAFSGPGTQLGWWDYGTGLKLIRQVSSPIEITGGFGLSPIFTLAGLSLLGGVASLVIGPRGLGIFAIVCGLVAIGAAQVPLKMRADVAANPFIHDVTTDFDNPPPIVAGASKDRKNPPEYVGDEMVRGSELTVAQAQAAAFPDLTAHKVNAGLDETAEIVRHLLDDMGMDILDETLGDEGWLIEAEYKSKWFGFYDDFVVRLTPEGSLTRVDVRSKSRVGGSDLGANAARMRAFFEKLDASKSL</sequence>
<evidence type="ECO:0000313" key="3">
    <source>
        <dbReference type="Proteomes" id="UP001560685"/>
    </source>
</evidence>
<dbReference type="PROSITE" id="PS51257">
    <property type="entry name" value="PROKAR_LIPOPROTEIN"/>
    <property type="match status" value="1"/>
</dbReference>
<proteinExistence type="predicted"/>
<gene>
    <name evidence="2" type="ORF">ABFZ84_10405</name>
</gene>
<dbReference type="RefSeq" id="WP_369313954.1">
    <property type="nucleotide sequence ID" value="NZ_JBEHZE010000001.1"/>
</dbReference>
<dbReference type="EMBL" id="JBEHZE010000001">
    <property type="protein sequence ID" value="MEX6633960.1"/>
    <property type="molecule type" value="Genomic_DNA"/>
</dbReference>
<evidence type="ECO:0000313" key="2">
    <source>
        <dbReference type="EMBL" id="MEX6633960.1"/>
    </source>
</evidence>
<keyword evidence="3" id="KW-1185">Reference proteome</keyword>
<keyword evidence="1" id="KW-0472">Membrane</keyword>
<accession>A0ABV3Z577</accession>
<evidence type="ECO:0000256" key="1">
    <source>
        <dbReference type="SAM" id="Phobius"/>
    </source>
</evidence>
<protein>
    <submittedName>
        <fullName evidence="2">DUF1499 domain-containing protein</fullName>
    </submittedName>
</protein>
<reference evidence="2 3" key="1">
    <citation type="submission" date="2024-05" db="EMBL/GenBank/DDBJ databases">
        <title>Three bacterial strains, DH-69, EH-24, and ECK-19 isolated from coastal sediments.</title>
        <authorList>
            <person name="Ye Y.-Q."/>
            <person name="Du Z.-J."/>
        </authorList>
    </citation>
    <scope>NUCLEOTIDE SEQUENCE [LARGE SCALE GENOMIC DNA]</scope>
    <source>
        <strain evidence="2 3">ECK-19</strain>
    </source>
</reference>